<dbReference type="AlphaFoldDB" id="A0A8T1WVV3"/>
<feature type="compositionally biased region" description="Basic and acidic residues" evidence="1">
    <location>
        <begin position="197"/>
        <end position="215"/>
    </location>
</feature>
<keyword evidence="2" id="KW-0812">Transmembrane</keyword>
<feature type="region of interest" description="Disordered" evidence="1">
    <location>
        <begin position="241"/>
        <end position="287"/>
    </location>
</feature>
<gene>
    <name evidence="3" type="ORF">PHYBOEH_001053</name>
</gene>
<comment type="caution">
    <text evidence="3">The sequence shown here is derived from an EMBL/GenBank/DDBJ whole genome shotgun (WGS) entry which is preliminary data.</text>
</comment>
<evidence type="ECO:0000313" key="3">
    <source>
        <dbReference type="EMBL" id="KAG7397241.1"/>
    </source>
</evidence>
<evidence type="ECO:0000256" key="2">
    <source>
        <dbReference type="SAM" id="Phobius"/>
    </source>
</evidence>
<dbReference type="Proteomes" id="UP000693981">
    <property type="component" value="Unassembled WGS sequence"/>
</dbReference>
<dbReference type="EMBL" id="JAGDFL010000120">
    <property type="protein sequence ID" value="KAG7397241.1"/>
    <property type="molecule type" value="Genomic_DNA"/>
</dbReference>
<evidence type="ECO:0000313" key="4">
    <source>
        <dbReference type="Proteomes" id="UP000693981"/>
    </source>
</evidence>
<protein>
    <submittedName>
        <fullName evidence="3">Uncharacterized protein</fullName>
    </submittedName>
</protein>
<keyword evidence="4" id="KW-1185">Reference proteome</keyword>
<feature type="region of interest" description="Disordered" evidence="1">
    <location>
        <begin position="1"/>
        <end position="29"/>
    </location>
</feature>
<keyword evidence="2" id="KW-1133">Transmembrane helix</keyword>
<proteinExistence type="predicted"/>
<sequence length="287" mass="30926">MSSSNSSDANDVGSFNSTSSNSSDESSGDIVFTSAPKSVTSDTGDSCAWYSGGICSHPRSCYDCLNVVIPGENCAIGPYGICANSYVVEAVGGYPMDNFTYCSNSDAECAACRDNWTSDYDAGNFVDSSAMCVGEGGCICLAACESPNHDSIVIQNSCLPSLSGNQFRLVLGMMLATVMLFLLALFCTKKTIQRRDSRRQQQLEAAREARREARRPAASAHLPQLSLSGWTDMREKLVSTEQEMLGNSDTKPTLSRTTTEPPNVVVEEGDGYRPMSPNDQHPPRRVL</sequence>
<feature type="transmembrane region" description="Helical" evidence="2">
    <location>
        <begin position="167"/>
        <end position="188"/>
    </location>
</feature>
<accession>A0A8T1WVV3</accession>
<feature type="compositionally biased region" description="Polar residues" evidence="1">
    <location>
        <begin position="241"/>
        <end position="261"/>
    </location>
</feature>
<feature type="region of interest" description="Disordered" evidence="1">
    <location>
        <begin position="197"/>
        <end position="225"/>
    </location>
</feature>
<keyword evidence="2" id="KW-0472">Membrane</keyword>
<name>A0A8T1WVV3_9STRA</name>
<feature type="compositionally biased region" description="Low complexity" evidence="1">
    <location>
        <begin position="14"/>
        <end position="25"/>
    </location>
</feature>
<reference evidence="3" key="1">
    <citation type="submission" date="2021-02" db="EMBL/GenBank/DDBJ databases">
        <authorList>
            <person name="Palmer J.M."/>
        </authorList>
    </citation>
    <scope>NUCLEOTIDE SEQUENCE</scope>
    <source>
        <strain evidence="3">SCRP23</strain>
    </source>
</reference>
<organism evidence="3 4">
    <name type="scientific">Phytophthora boehmeriae</name>
    <dbReference type="NCBI Taxonomy" id="109152"/>
    <lineage>
        <taxon>Eukaryota</taxon>
        <taxon>Sar</taxon>
        <taxon>Stramenopiles</taxon>
        <taxon>Oomycota</taxon>
        <taxon>Peronosporomycetes</taxon>
        <taxon>Peronosporales</taxon>
        <taxon>Peronosporaceae</taxon>
        <taxon>Phytophthora</taxon>
    </lineage>
</organism>
<evidence type="ECO:0000256" key="1">
    <source>
        <dbReference type="SAM" id="MobiDB-lite"/>
    </source>
</evidence>
<dbReference type="OrthoDB" id="158474at2759"/>